<evidence type="ECO:0000256" key="1">
    <source>
        <dbReference type="ARBA" id="ARBA00004194"/>
    </source>
</evidence>
<comment type="caution">
    <text evidence="10">The sequence shown here is derived from an EMBL/GenBank/DDBJ whole genome shotgun (WGS) entry which is preliminary data.</text>
</comment>
<reference evidence="10" key="1">
    <citation type="submission" date="2022-03" db="EMBL/GenBank/DDBJ databases">
        <authorList>
            <person name="Martin C."/>
        </authorList>
    </citation>
    <scope>NUCLEOTIDE SEQUENCE</scope>
</reference>
<name>A0A8S4Q5F3_OWEFU</name>
<organism evidence="10 11">
    <name type="scientific">Owenia fusiformis</name>
    <name type="common">Polychaete worm</name>
    <dbReference type="NCBI Taxonomy" id="6347"/>
    <lineage>
        <taxon>Eukaryota</taxon>
        <taxon>Metazoa</taxon>
        <taxon>Spiralia</taxon>
        <taxon>Lophotrochozoa</taxon>
        <taxon>Annelida</taxon>
        <taxon>Polychaeta</taxon>
        <taxon>Sedentaria</taxon>
        <taxon>Canalipalpata</taxon>
        <taxon>Sabellida</taxon>
        <taxon>Oweniida</taxon>
        <taxon>Oweniidae</taxon>
        <taxon>Owenia</taxon>
    </lineage>
</organism>
<comment type="subcellular location">
    <subcellularLocation>
        <location evidence="1">Golgi apparatus membrane</location>
        <topology evidence="1">Single-pass membrane protein</topology>
    </subcellularLocation>
</comment>
<dbReference type="PANTHER" id="PTHR13481:SF0">
    <property type="entry name" value="SREBP REGULATING GENE PROTEIN"/>
    <property type="match status" value="1"/>
</dbReference>
<keyword evidence="6" id="KW-0325">Glycoprotein</keyword>
<keyword evidence="5 9" id="KW-0472">Membrane</keyword>
<evidence type="ECO:0000256" key="8">
    <source>
        <dbReference type="ARBA" id="ARBA00023485"/>
    </source>
</evidence>
<dbReference type="Pfam" id="PF10218">
    <property type="entry name" value="SPRING1"/>
    <property type="match status" value="1"/>
</dbReference>
<dbReference type="GO" id="GO:0000139">
    <property type="term" value="C:Golgi membrane"/>
    <property type="evidence" value="ECO:0007669"/>
    <property type="project" value="UniProtKB-SubCell"/>
</dbReference>
<keyword evidence="3 9" id="KW-1133">Transmembrane helix</keyword>
<sequence length="203" mass="23352">MLNSRILRKRWVLAVIFLFSLAYFLINIYRQSEKLVSQEDYIDRKRLLVQPDAINWEAVHFTQSNSSKSCRNSVQGKQLIADERGYVCNREEVDSEGCCRTTIPSTKRYTCDSCTNTGCCSIYEHCISCCLQPDKQPLLRKILSKTADTFHNLFASVTDHFELCLAKCRTSSQSVQHENSYRDPKAKYCYGDKPPDLQPVAIQ</sequence>
<dbReference type="OrthoDB" id="70142at2759"/>
<keyword evidence="4" id="KW-0333">Golgi apparatus</keyword>
<evidence type="ECO:0000256" key="5">
    <source>
        <dbReference type="ARBA" id="ARBA00023136"/>
    </source>
</evidence>
<evidence type="ECO:0000256" key="3">
    <source>
        <dbReference type="ARBA" id="ARBA00022989"/>
    </source>
</evidence>
<proteinExistence type="inferred from homology"/>
<dbReference type="EMBL" id="CAIIXF020000012">
    <property type="protein sequence ID" value="CAH1801457.1"/>
    <property type="molecule type" value="Genomic_DNA"/>
</dbReference>
<keyword evidence="2 9" id="KW-0812">Transmembrane</keyword>
<keyword evidence="11" id="KW-1185">Reference proteome</keyword>
<evidence type="ECO:0000256" key="9">
    <source>
        <dbReference type="SAM" id="Phobius"/>
    </source>
</evidence>
<evidence type="ECO:0000256" key="6">
    <source>
        <dbReference type="ARBA" id="ARBA00023180"/>
    </source>
</evidence>
<gene>
    <name evidence="10" type="ORF">OFUS_LOCUS25246</name>
</gene>
<evidence type="ECO:0000256" key="7">
    <source>
        <dbReference type="ARBA" id="ARBA00023461"/>
    </source>
</evidence>
<evidence type="ECO:0000256" key="4">
    <source>
        <dbReference type="ARBA" id="ARBA00023034"/>
    </source>
</evidence>
<accession>A0A8S4Q5F3</accession>
<dbReference type="InterPro" id="IPR019352">
    <property type="entry name" value="SPRING1"/>
</dbReference>
<protein>
    <recommendedName>
        <fullName evidence="8">SREBP regulating gene protein</fullName>
    </recommendedName>
</protein>
<dbReference type="AlphaFoldDB" id="A0A8S4Q5F3"/>
<dbReference type="PANTHER" id="PTHR13481">
    <property type="entry name" value="SREBP REGULATING GENE PROTEIN"/>
    <property type="match status" value="1"/>
</dbReference>
<dbReference type="GO" id="GO:2000640">
    <property type="term" value="P:positive regulation of SREBP signaling pathway"/>
    <property type="evidence" value="ECO:0007669"/>
    <property type="project" value="InterPro"/>
</dbReference>
<evidence type="ECO:0000256" key="2">
    <source>
        <dbReference type="ARBA" id="ARBA00022692"/>
    </source>
</evidence>
<feature type="transmembrane region" description="Helical" evidence="9">
    <location>
        <begin position="12"/>
        <end position="29"/>
    </location>
</feature>
<evidence type="ECO:0000313" key="11">
    <source>
        <dbReference type="Proteomes" id="UP000749559"/>
    </source>
</evidence>
<evidence type="ECO:0000313" key="10">
    <source>
        <dbReference type="EMBL" id="CAH1801457.1"/>
    </source>
</evidence>
<dbReference type="Proteomes" id="UP000749559">
    <property type="component" value="Unassembled WGS sequence"/>
</dbReference>
<comment type="similarity">
    <text evidence="7">Belongs to the SPRING family.</text>
</comment>